<keyword evidence="4" id="KW-1185">Reference proteome</keyword>
<dbReference type="PROSITE" id="PS00134">
    <property type="entry name" value="TRYPSIN_HIS"/>
    <property type="match status" value="1"/>
</dbReference>
<organism evidence="4 5">
    <name type="scientific">Romanomermis culicivorax</name>
    <name type="common">Nematode worm</name>
    <dbReference type="NCBI Taxonomy" id="13658"/>
    <lineage>
        <taxon>Eukaryota</taxon>
        <taxon>Metazoa</taxon>
        <taxon>Ecdysozoa</taxon>
        <taxon>Nematoda</taxon>
        <taxon>Enoplea</taxon>
        <taxon>Dorylaimia</taxon>
        <taxon>Mermithida</taxon>
        <taxon>Mermithoidea</taxon>
        <taxon>Mermithidae</taxon>
        <taxon>Romanomermis</taxon>
    </lineage>
</organism>
<comment type="similarity">
    <text evidence="2">Belongs to the peptidase S1 family. CLIP subfamily.</text>
</comment>
<evidence type="ECO:0000313" key="5">
    <source>
        <dbReference type="WBParaSite" id="nRc.2.0.1.t10649-RA"/>
    </source>
</evidence>
<dbReference type="InterPro" id="IPR018114">
    <property type="entry name" value="TRYPSIN_HIS"/>
</dbReference>
<evidence type="ECO:0000256" key="2">
    <source>
        <dbReference type="ARBA" id="ARBA00024195"/>
    </source>
</evidence>
<dbReference type="GO" id="GO:0004252">
    <property type="term" value="F:serine-type endopeptidase activity"/>
    <property type="evidence" value="ECO:0007669"/>
    <property type="project" value="InterPro"/>
</dbReference>
<dbReference type="InterPro" id="IPR009003">
    <property type="entry name" value="Peptidase_S1_PA"/>
</dbReference>
<proteinExistence type="inferred from homology"/>
<feature type="domain" description="Peptidase S1" evidence="3">
    <location>
        <begin position="3"/>
        <end position="154"/>
    </location>
</feature>
<dbReference type="PANTHER" id="PTHR24256">
    <property type="entry name" value="TRYPTASE-RELATED"/>
    <property type="match status" value="1"/>
</dbReference>
<accession>A0A915I900</accession>
<protein>
    <submittedName>
        <fullName evidence="5">Peptidase S1 domain-containing protein</fullName>
    </submittedName>
</protein>
<dbReference type="Pfam" id="PF00089">
    <property type="entry name" value="Trypsin"/>
    <property type="match status" value="1"/>
</dbReference>
<dbReference type="WBParaSite" id="nRc.2.0.1.t10649-RA">
    <property type="protein sequence ID" value="nRc.2.0.1.t10649-RA"/>
    <property type="gene ID" value="nRc.2.0.1.g10649"/>
</dbReference>
<evidence type="ECO:0000256" key="1">
    <source>
        <dbReference type="ARBA" id="ARBA00023157"/>
    </source>
</evidence>
<dbReference type="PROSITE" id="PS50240">
    <property type="entry name" value="TRYPSIN_DOM"/>
    <property type="match status" value="1"/>
</dbReference>
<evidence type="ECO:0000259" key="3">
    <source>
        <dbReference type="PROSITE" id="PS50240"/>
    </source>
</evidence>
<reference evidence="5" key="1">
    <citation type="submission" date="2022-11" db="UniProtKB">
        <authorList>
            <consortium name="WormBaseParasite"/>
        </authorList>
    </citation>
    <scope>IDENTIFICATION</scope>
</reference>
<dbReference type="InterPro" id="IPR001254">
    <property type="entry name" value="Trypsin_dom"/>
</dbReference>
<dbReference type="Gene3D" id="2.40.10.10">
    <property type="entry name" value="Trypsin-like serine proteases"/>
    <property type="match status" value="1"/>
</dbReference>
<dbReference type="InterPro" id="IPR043504">
    <property type="entry name" value="Peptidase_S1_PA_chymotrypsin"/>
</dbReference>
<dbReference type="InterPro" id="IPR051487">
    <property type="entry name" value="Ser/Thr_Proteases_Immune/Dev"/>
</dbReference>
<keyword evidence="1" id="KW-1015">Disulfide bond</keyword>
<dbReference type="AlphaFoldDB" id="A0A915I900"/>
<name>A0A915I900_ROMCU</name>
<dbReference type="SUPFAM" id="SSF50494">
    <property type="entry name" value="Trypsin-like serine proteases"/>
    <property type="match status" value="1"/>
</dbReference>
<dbReference type="SMART" id="SM00020">
    <property type="entry name" value="Tryp_SPc"/>
    <property type="match status" value="1"/>
</dbReference>
<dbReference type="GO" id="GO:0006508">
    <property type="term" value="P:proteolysis"/>
    <property type="evidence" value="ECO:0007669"/>
    <property type="project" value="InterPro"/>
</dbReference>
<dbReference type="Proteomes" id="UP000887565">
    <property type="component" value="Unplaced"/>
</dbReference>
<sequence>MRMFGGERASILKNPWHVQICLQQFDLKKNHCNLVMCGAALIKMGKPTHKHPGIVLTAAHCVTSQGRVIPKNDVNLYMGSNKPTQGSKFRVKKIVVHPKFDIATMEHDIAILILPDVVGYSKNIQGILLPKLEEQTPPKNNYCKVSGFGLNCEA</sequence>
<evidence type="ECO:0000313" key="4">
    <source>
        <dbReference type="Proteomes" id="UP000887565"/>
    </source>
</evidence>